<gene>
    <name evidence="3" type="ORF">BC739_000654</name>
</gene>
<dbReference type="Gene3D" id="3.30.300.30">
    <property type="match status" value="1"/>
</dbReference>
<keyword evidence="3" id="KW-0436">Ligase</keyword>
<dbReference type="InterPro" id="IPR000873">
    <property type="entry name" value="AMP-dep_synth/lig_dom"/>
</dbReference>
<feature type="domain" description="AMP-binding enzyme C-terminal" evidence="2">
    <location>
        <begin position="388"/>
        <end position="460"/>
    </location>
</feature>
<evidence type="ECO:0000259" key="1">
    <source>
        <dbReference type="Pfam" id="PF00501"/>
    </source>
</evidence>
<evidence type="ECO:0000313" key="4">
    <source>
        <dbReference type="Proteomes" id="UP000517916"/>
    </source>
</evidence>
<dbReference type="Pfam" id="PF13193">
    <property type="entry name" value="AMP-binding_C"/>
    <property type="match status" value="1"/>
</dbReference>
<dbReference type="PANTHER" id="PTHR43201">
    <property type="entry name" value="ACYL-COA SYNTHETASE"/>
    <property type="match status" value="1"/>
</dbReference>
<proteinExistence type="predicted"/>
<organism evidence="3 4">
    <name type="scientific">Kutzneria viridogrisea</name>
    <dbReference type="NCBI Taxonomy" id="47990"/>
    <lineage>
        <taxon>Bacteria</taxon>
        <taxon>Bacillati</taxon>
        <taxon>Actinomycetota</taxon>
        <taxon>Actinomycetes</taxon>
        <taxon>Pseudonocardiales</taxon>
        <taxon>Pseudonocardiaceae</taxon>
        <taxon>Kutzneria</taxon>
    </lineage>
</organism>
<dbReference type="Pfam" id="PF00501">
    <property type="entry name" value="AMP-binding"/>
    <property type="match status" value="1"/>
</dbReference>
<keyword evidence="4" id="KW-1185">Reference proteome</keyword>
<protein>
    <submittedName>
        <fullName evidence="3">Bile acid-coenzyme A ligase</fullName>
    </submittedName>
</protein>
<dbReference type="SUPFAM" id="SSF56801">
    <property type="entry name" value="Acetyl-CoA synthetase-like"/>
    <property type="match status" value="1"/>
</dbReference>
<evidence type="ECO:0000259" key="2">
    <source>
        <dbReference type="Pfam" id="PF13193"/>
    </source>
</evidence>
<sequence>MGRLAAKAPRQPAISCDGETITRGELEARSNRLARAFGNLGVGYGDFVTIGLPNSIDFYVTVLACWKLGVVPQPISPRLPATERQAIVELANSALVVGADPIDHPDRTCIAVGFQPDPALDDGPLPEVVSPAWKAPTSGGSTGRPKLIVAGAAAEGAPELAGAVARMRPDDSQLVAGPLYHNAPLTVSLTGLLLGQHLVVLPRFDAKRALEAIAEHRVGWVQLVPTMMLRMLRLIEESPHTYDVSSLRVLWHTASPCPPWLKEAWINLLGADKIFEMYSGTESQAATIITGPEWLEHRGSVGKPALGEMAVFDADGNRAPTGEIGEIYMRRPSGTPATYRYIGAEAKQRDGWESLGDLGWIDADGYLYISDRRTDLIVAGGANIYPAEVEAAIDAHPLVLSSVVVGLPDEDLGQRVHALVQGKPGLTADDLLAHLDERLVRYKVPRSVEFIDKPLRDDNGKVRRSAMRDAAIERMSHDR</sequence>
<reference evidence="3 4" key="1">
    <citation type="submission" date="2020-08" db="EMBL/GenBank/DDBJ databases">
        <title>Genomic Encyclopedia of Archaeal and Bacterial Type Strains, Phase II (KMG-II): from individual species to whole genera.</title>
        <authorList>
            <person name="Goeker M."/>
        </authorList>
    </citation>
    <scope>NUCLEOTIDE SEQUENCE [LARGE SCALE GENOMIC DNA]</scope>
    <source>
        <strain evidence="3 4">DSM 43850</strain>
    </source>
</reference>
<comment type="caution">
    <text evidence="3">The sequence shown here is derived from an EMBL/GenBank/DDBJ whole genome shotgun (WGS) entry which is preliminary data.</text>
</comment>
<dbReference type="PANTHER" id="PTHR43201:SF32">
    <property type="entry name" value="2-SUCCINYLBENZOATE--COA LIGASE, CHLOROPLASTIC_PEROXISOMAL"/>
    <property type="match status" value="1"/>
</dbReference>
<dbReference type="InterPro" id="IPR042099">
    <property type="entry name" value="ANL_N_sf"/>
</dbReference>
<dbReference type="InterPro" id="IPR045851">
    <property type="entry name" value="AMP-bd_C_sf"/>
</dbReference>
<feature type="domain" description="AMP-dependent synthetase/ligase" evidence="1">
    <location>
        <begin position="5"/>
        <end position="333"/>
    </location>
</feature>
<dbReference type="Proteomes" id="UP000517916">
    <property type="component" value="Unassembled WGS sequence"/>
</dbReference>
<dbReference type="Gene3D" id="3.40.50.12780">
    <property type="entry name" value="N-terminal domain of ligase-like"/>
    <property type="match status" value="1"/>
</dbReference>
<dbReference type="EMBL" id="JACJID010000001">
    <property type="protein sequence ID" value="MBA8923457.1"/>
    <property type="molecule type" value="Genomic_DNA"/>
</dbReference>
<dbReference type="GO" id="GO:0016874">
    <property type="term" value="F:ligase activity"/>
    <property type="evidence" value="ECO:0007669"/>
    <property type="project" value="UniProtKB-KW"/>
</dbReference>
<dbReference type="InterPro" id="IPR025110">
    <property type="entry name" value="AMP-bd_C"/>
</dbReference>
<name>A0ABR6B9C7_9PSEU</name>
<accession>A0ABR6B9C7</accession>
<evidence type="ECO:0000313" key="3">
    <source>
        <dbReference type="EMBL" id="MBA8923457.1"/>
    </source>
</evidence>